<sequence>MPLHDWTDRPGWEGMHIYWMTEIARALRAGLPPGYRAVIGSSPLVAIGIGPVKPDVAVTNGSGHSPAHSNTAPARGEPDLEVAVATLEEDTTVQIEREGRLVAAIELISPRNKDRPAARDQYAARYLNYLRGGVHLLLVDVHRRPLGFSFAQLIAASLGQDLAAPSAPAAVSYRVGAPAAQGGRMLGLWQHPLVVGEPLPPIPLALNLDEQLTVDLESTYSRAAADSYVE</sequence>
<gene>
    <name evidence="1" type="ORF">J8F10_11600</name>
</gene>
<keyword evidence="2" id="KW-1185">Reference proteome</keyword>
<comment type="caution">
    <text evidence="1">The sequence shown here is derived from an EMBL/GenBank/DDBJ whole genome shotgun (WGS) entry which is preliminary data.</text>
</comment>
<dbReference type="Pfam" id="PF13267">
    <property type="entry name" value="DUF4058"/>
    <property type="match status" value="1"/>
</dbReference>
<organism evidence="1 2">
    <name type="scientific">Gemmata palustris</name>
    <dbReference type="NCBI Taxonomy" id="2822762"/>
    <lineage>
        <taxon>Bacteria</taxon>
        <taxon>Pseudomonadati</taxon>
        <taxon>Planctomycetota</taxon>
        <taxon>Planctomycetia</taxon>
        <taxon>Gemmatales</taxon>
        <taxon>Gemmataceae</taxon>
        <taxon>Gemmata</taxon>
    </lineage>
</organism>
<accession>A0ABS5BQC9</accession>
<proteinExistence type="predicted"/>
<protein>
    <submittedName>
        <fullName evidence="1">DUF4058 family protein</fullName>
    </submittedName>
</protein>
<reference evidence="1 2" key="1">
    <citation type="submission" date="2021-04" db="EMBL/GenBank/DDBJ databases">
        <authorList>
            <person name="Ivanova A."/>
        </authorList>
    </citation>
    <scope>NUCLEOTIDE SEQUENCE [LARGE SCALE GENOMIC DNA]</scope>
    <source>
        <strain evidence="1 2">G18</strain>
    </source>
</reference>
<name>A0ABS5BQC9_9BACT</name>
<evidence type="ECO:0000313" key="1">
    <source>
        <dbReference type="EMBL" id="MBP3955929.1"/>
    </source>
</evidence>
<dbReference type="EMBL" id="JAGKQQ010000001">
    <property type="protein sequence ID" value="MBP3955929.1"/>
    <property type="molecule type" value="Genomic_DNA"/>
</dbReference>
<evidence type="ECO:0000313" key="2">
    <source>
        <dbReference type="Proteomes" id="UP000676565"/>
    </source>
</evidence>
<dbReference type="Proteomes" id="UP000676565">
    <property type="component" value="Unassembled WGS sequence"/>
</dbReference>
<dbReference type="InterPro" id="IPR025132">
    <property type="entry name" value="DUF4058"/>
</dbReference>
<dbReference type="RefSeq" id="WP_210653980.1">
    <property type="nucleotide sequence ID" value="NZ_JAGKQQ010000001.1"/>
</dbReference>